<accession>A0A261XXT2</accession>
<dbReference type="PANTHER" id="PTHR12463:SF1">
    <property type="entry name" value="2-OXOGLUTARATE AND FE-DEPENDENT OXYGENASE FAMILY PROTEIN"/>
    <property type="match status" value="1"/>
</dbReference>
<dbReference type="PANTHER" id="PTHR12463">
    <property type="entry name" value="OXYGENASE-RELATED"/>
    <property type="match status" value="1"/>
</dbReference>
<dbReference type="AlphaFoldDB" id="A0A261XXT2"/>
<gene>
    <name evidence="2" type="ORF">BZG36_03879</name>
</gene>
<dbReference type="Gene3D" id="2.60.120.590">
    <property type="entry name" value="Alpha-ketoglutarate-dependent dioxygenase AlkB-like"/>
    <property type="match status" value="1"/>
</dbReference>
<dbReference type="InterPro" id="IPR005123">
    <property type="entry name" value="Oxoglu/Fe-dep_dioxygenase_dom"/>
</dbReference>
<dbReference type="EMBL" id="MVBO01000103">
    <property type="protein sequence ID" value="OZJ03128.1"/>
    <property type="molecule type" value="Genomic_DNA"/>
</dbReference>
<evidence type="ECO:0000313" key="3">
    <source>
        <dbReference type="Proteomes" id="UP000242875"/>
    </source>
</evidence>
<dbReference type="GO" id="GO:0070988">
    <property type="term" value="P:demethylation"/>
    <property type="evidence" value="ECO:0007669"/>
    <property type="project" value="InterPro"/>
</dbReference>
<proteinExistence type="predicted"/>
<organism evidence="2 3">
    <name type="scientific">Bifiguratus adelaidae</name>
    <dbReference type="NCBI Taxonomy" id="1938954"/>
    <lineage>
        <taxon>Eukaryota</taxon>
        <taxon>Fungi</taxon>
        <taxon>Fungi incertae sedis</taxon>
        <taxon>Mucoromycota</taxon>
        <taxon>Mucoromycotina</taxon>
        <taxon>Endogonomycetes</taxon>
        <taxon>Endogonales</taxon>
        <taxon>Endogonales incertae sedis</taxon>
        <taxon>Bifiguratus</taxon>
    </lineage>
</organism>
<evidence type="ECO:0000259" key="1">
    <source>
        <dbReference type="PROSITE" id="PS51471"/>
    </source>
</evidence>
<dbReference type="Proteomes" id="UP000242875">
    <property type="component" value="Unassembled WGS sequence"/>
</dbReference>
<keyword evidence="3" id="KW-1185">Reference proteome</keyword>
<dbReference type="InterPro" id="IPR032857">
    <property type="entry name" value="ALKBH4"/>
</dbReference>
<reference evidence="2 3" key="1">
    <citation type="journal article" date="2017" name="Mycologia">
        <title>Bifiguratus adelaidae, gen. et sp. nov., a new member of Mucoromycotina in endophytic and soil-dwelling habitats.</title>
        <authorList>
            <person name="Torres-Cruz T.J."/>
            <person name="Billingsley Tobias T.L."/>
            <person name="Almatruk M."/>
            <person name="Hesse C."/>
            <person name="Kuske C.R."/>
            <person name="Desiro A."/>
            <person name="Benucci G.M."/>
            <person name="Bonito G."/>
            <person name="Stajich J.E."/>
            <person name="Dunlap C."/>
            <person name="Arnold A.E."/>
            <person name="Porras-Alfaro A."/>
        </authorList>
    </citation>
    <scope>NUCLEOTIDE SEQUENCE [LARGE SCALE GENOMIC DNA]</scope>
    <source>
        <strain evidence="2 3">AZ0501</strain>
    </source>
</reference>
<dbReference type="Pfam" id="PF13532">
    <property type="entry name" value="2OG-FeII_Oxy_2"/>
    <property type="match status" value="1"/>
</dbReference>
<dbReference type="GO" id="GO:0016491">
    <property type="term" value="F:oxidoreductase activity"/>
    <property type="evidence" value="ECO:0007669"/>
    <property type="project" value="TreeGrafter"/>
</dbReference>
<comment type="caution">
    <text evidence="2">The sequence shown here is derived from an EMBL/GenBank/DDBJ whole genome shotgun (WGS) entry which is preliminary data.</text>
</comment>
<dbReference type="OrthoDB" id="271595at2759"/>
<sequence length="384" mass="43286">MPLDAFYVNKKRTRAYNTLSETFGQPVKEIFSEEPTRHLILVNVGATGHGGVNEDALRELLLRRFQGVVTVNMAFGRPYSTVTCESAEAASAIKSSLNEKPNEELNKKVVLVEFLRTRPSILRSLPSDYGFSTSRSVSPIHEILLPSPAQIIPGLILVEEFITEPEEAAIIEFAKARPWDQIRKRQVQHYGHIFEYGTNKFKDPVVHNAAPMPSWTIPILERLYDRLHKDIPGLPLPSDWDQLTIQSYKPNGGIPPHIDTHSVFDGAILSISLLSPVLMEFKPVSKFCEWPDTNAKALVTIDLTPRSCLVMTGASRYGWSHTIRERTTDIVSDAEGGTTIRRRTERWSLTFRRCRTGSSWINVNSPCKCMGRWPDTCDVPWGNS</sequence>
<dbReference type="PROSITE" id="PS51471">
    <property type="entry name" value="FE2OG_OXY"/>
    <property type="match status" value="1"/>
</dbReference>
<evidence type="ECO:0000313" key="2">
    <source>
        <dbReference type="EMBL" id="OZJ03128.1"/>
    </source>
</evidence>
<feature type="domain" description="Fe2OG dioxygenase" evidence="1">
    <location>
        <begin position="239"/>
        <end position="355"/>
    </location>
</feature>
<dbReference type="InterPro" id="IPR037151">
    <property type="entry name" value="AlkB-like_sf"/>
</dbReference>
<dbReference type="InterPro" id="IPR027450">
    <property type="entry name" value="AlkB-like"/>
</dbReference>
<dbReference type="SUPFAM" id="SSF51197">
    <property type="entry name" value="Clavaminate synthase-like"/>
    <property type="match status" value="1"/>
</dbReference>
<protein>
    <recommendedName>
        <fullName evidence="1">Fe2OG dioxygenase domain-containing protein</fullName>
    </recommendedName>
</protein>
<dbReference type="GO" id="GO:0032451">
    <property type="term" value="F:demethylase activity"/>
    <property type="evidence" value="ECO:0007669"/>
    <property type="project" value="TreeGrafter"/>
</dbReference>
<name>A0A261XXT2_9FUNG</name>